<dbReference type="EMBL" id="JAODUO010000277">
    <property type="protein sequence ID" value="KAK2184198.1"/>
    <property type="molecule type" value="Genomic_DNA"/>
</dbReference>
<keyword evidence="8" id="KW-1185">Reference proteome</keyword>
<feature type="transmembrane region" description="Helical" evidence="6">
    <location>
        <begin position="93"/>
        <end position="118"/>
    </location>
</feature>
<feature type="transmembrane region" description="Helical" evidence="6">
    <location>
        <begin position="497"/>
        <end position="518"/>
    </location>
</feature>
<feature type="transmembrane region" description="Helical" evidence="6">
    <location>
        <begin position="435"/>
        <end position="453"/>
    </location>
</feature>
<feature type="transmembrane region" description="Helical" evidence="6">
    <location>
        <begin position="269"/>
        <end position="291"/>
    </location>
</feature>
<evidence type="ECO:0000256" key="3">
    <source>
        <dbReference type="ARBA" id="ARBA00022692"/>
    </source>
</evidence>
<feature type="transmembrane region" description="Helical" evidence="6">
    <location>
        <begin position="412"/>
        <end position="429"/>
    </location>
</feature>
<name>A0AAD9NXD5_RIDPI</name>
<accession>A0AAD9NXD5</accession>
<evidence type="ECO:0000256" key="1">
    <source>
        <dbReference type="ARBA" id="ARBA00004141"/>
    </source>
</evidence>
<protein>
    <recommendedName>
        <fullName evidence="9">UNC93-like protein</fullName>
    </recommendedName>
</protein>
<dbReference type="PANTHER" id="PTHR19444:SF13">
    <property type="entry name" value="PROTEIN UNC-93 HOMOLOG A"/>
    <property type="match status" value="1"/>
</dbReference>
<dbReference type="GO" id="GO:0016020">
    <property type="term" value="C:membrane"/>
    <property type="evidence" value="ECO:0007669"/>
    <property type="project" value="UniProtKB-SubCell"/>
</dbReference>
<dbReference type="InterPro" id="IPR051951">
    <property type="entry name" value="UNC-93_regulatory"/>
</dbReference>
<feature type="transmembrane region" description="Helical" evidence="6">
    <location>
        <begin position="350"/>
        <end position="368"/>
    </location>
</feature>
<evidence type="ECO:0000313" key="7">
    <source>
        <dbReference type="EMBL" id="KAK2184198.1"/>
    </source>
</evidence>
<dbReference type="Pfam" id="PF05978">
    <property type="entry name" value="UNC-93"/>
    <property type="match status" value="1"/>
</dbReference>
<dbReference type="SUPFAM" id="SSF103473">
    <property type="entry name" value="MFS general substrate transporter"/>
    <property type="match status" value="1"/>
</dbReference>
<evidence type="ECO:0000256" key="4">
    <source>
        <dbReference type="ARBA" id="ARBA00022989"/>
    </source>
</evidence>
<feature type="transmembrane region" description="Helical" evidence="6">
    <location>
        <begin position="193"/>
        <end position="217"/>
    </location>
</feature>
<evidence type="ECO:0000256" key="2">
    <source>
        <dbReference type="ARBA" id="ARBA00009172"/>
    </source>
</evidence>
<evidence type="ECO:0008006" key="9">
    <source>
        <dbReference type="Google" id="ProtNLM"/>
    </source>
</evidence>
<keyword evidence="3 6" id="KW-0812">Transmembrane</keyword>
<dbReference type="AlphaFoldDB" id="A0AAD9NXD5"/>
<dbReference type="InterPro" id="IPR010291">
    <property type="entry name" value="Ion_channel_UNC-93"/>
</dbReference>
<organism evidence="7 8">
    <name type="scientific">Ridgeia piscesae</name>
    <name type="common">Tubeworm</name>
    <dbReference type="NCBI Taxonomy" id="27915"/>
    <lineage>
        <taxon>Eukaryota</taxon>
        <taxon>Metazoa</taxon>
        <taxon>Spiralia</taxon>
        <taxon>Lophotrochozoa</taxon>
        <taxon>Annelida</taxon>
        <taxon>Polychaeta</taxon>
        <taxon>Sedentaria</taxon>
        <taxon>Canalipalpata</taxon>
        <taxon>Sabellida</taxon>
        <taxon>Siboglinidae</taxon>
        <taxon>Ridgeia</taxon>
    </lineage>
</organism>
<dbReference type="PANTHER" id="PTHR19444">
    <property type="entry name" value="UNC-93 RELATED"/>
    <property type="match status" value="1"/>
</dbReference>
<feature type="transmembrane region" description="Helical" evidence="6">
    <location>
        <begin position="380"/>
        <end position="405"/>
    </location>
</feature>
<reference evidence="7" key="1">
    <citation type="journal article" date="2023" name="Mol. Biol. Evol.">
        <title>Third-Generation Sequencing Reveals the Adaptive Role of the Epigenome in Three Deep-Sea Polychaetes.</title>
        <authorList>
            <person name="Perez M."/>
            <person name="Aroh O."/>
            <person name="Sun Y."/>
            <person name="Lan Y."/>
            <person name="Juniper S.K."/>
            <person name="Young C.R."/>
            <person name="Angers B."/>
            <person name="Qian P.Y."/>
        </authorList>
    </citation>
    <scope>NUCLEOTIDE SEQUENCE</scope>
    <source>
        <strain evidence="7">R07B-5</strain>
    </source>
</reference>
<comment type="similarity">
    <text evidence="2">Belongs to the unc-93 family.</text>
</comment>
<feature type="transmembrane region" description="Helical" evidence="6">
    <location>
        <begin position="125"/>
        <end position="143"/>
    </location>
</feature>
<sequence length="536" mass="59899">MAELLNIRPLDTDHLKKSDQSNVEEAPEQYKPTGSPVWLISPNSRSQLTSYALAQAKQRIYKNLAAICVAFLLNFLAYQNLHNLQVYFRQDAYVGFVGLTMLYVVLVVACLLMPVWVIRHFGCKWTIVCCLVAYVLYMAAHFSQSLMGVVPSSVLLGLATAPLWVSKCMYVTQLAVDYAMLFGEAEETVIVRFFGIFFMVVQLAHVLGQILSGLVLGQLSPPDYLGMNVTDIGEFNGCAQLQCGSRMVLDYATNATNAPLSDIQFNNDWYILCALYLTSSIFAVIIIIFLLDNDSPDARAVSSSSDKAGLATAYRQDYSSEEPTAEHVDTSCSWSMLFATVYQWRDINQLLIIPLSIYSGLQQAFFFGDIAQDQVTCYSGVWMLIMVLICYGLVNSASSIGLGCVTKYIGRLPIFTLGALIQCCLLVTWKLQPLVPSMFLVFAVLWAIADAAWQTQLNTFYSRIFMRSKREAAFTNYRLWESVGFIIAFSYSNVACVYVKIIVLLLMLILGMLGYFIIEYREKPARESSPLDNGSS</sequence>
<comment type="caution">
    <text evidence="7">The sequence shown here is derived from an EMBL/GenBank/DDBJ whole genome shotgun (WGS) entry which is preliminary data.</text>
</comment>
<dbReference type="InterPro" id="IPR036259">
    <property type="entry name" value="MFS_trans_sf"/>
</dbReference>
<comment type="subcellular location">
    <subcellularLocation>
        <location evidence="1">Membrane</location>
        <topology evidence="1">Multi-pass membrane protein</topology>
    </subcellularLocation>
</comment>
<keyword evidence="5 6" id="KW-0472">Membrane</keyword>
<gene>
    <name evidence="7" type="ORF">NP493_278g02015</name>
</gene>
<proteinExistence type="inferred from homology"/>
<dbReference type="Gene3D" id="1.20.1250.20">
    <property type="entry name" value="MFS general substrate transporter like domains"/>
    <property type="match status" value="1"/>
</dbReference>
<dbReference type="Proteomes" id="UP001209878">
    <property type="component" value="Unassembled WGS sequence"/>
</dbReference>
<evidence type="ECO:0000256" key="5">
    <source>
        <dbReference type="ARBA" id="ARBA00023136"/>
    </source>
</evidence>
<feature type="transmembrane region" description="Helical" evidence="6">
    <location>
        <begin position="64"/>
        <end position="81"/>
    </location>
</feature>
<keyword evidence="4 6" id="KW-1133">Transmembrane helix</keyword>
<evidence type="ECO:0000256" key="6">
    <source>
        <dbReference type="SAM" id="Phobius"/>
    </source>
</evidence>
<evidence type="ECO:0000313" key="8">
    <source>
        <dbReference type="Proteomes" id="UP001209878"/>
    </source>
</evidence>